<evidence type="ECO:0000313" key="2">
    <source>
        <dbReference type="Proteomes" id="UP000237347"/>
    </source>
</evidence>
<reference evidence="1 2" key="1">
    <citation type="journal article" date="2018" name="Sci. Data">
        <title>The draft genome sequence of cork oak.</title>
        <authorList>
            <person name="Ramos A.M."/>
            <person name="Usie A."/>
            <person name="Barbosa P."/>
            <person name="Barros P.M."/>
            <person name="Capote T."/>
            <person name="Chaves I."/>
            <person name="Simoes F."/>
            <person name="Abreu I."/>
            <person name="Carrasquinho I."/>
            <person name="Faro C."/>
            <person name="Guimaraes J.B."/>
            <person name="Mendonca D."/>
            <person name="Nobrega F."/>
            <person name="Rodrigues L."/>
            <person name="Saibo N.J.M."/>
            <person name="Varela M.C."/>
            <person name="Egas C."/>
            <person name="Matos J."/>
            <person name="Miguel C.M."/>
            <person name="Oliveira M.M."/>
            <person name="Ricardo C.P."/>
            <person name="Goncalves S."/>
        </authorList>
    </citation>
    <scope>NUCLEOTIDE SEQUENCE [LARGE SCALE GENOMIC DNA]</scope>
    <source>
        <strain evidence="2">cv. HL8</strain>
    </source>
</reference>
<organism evidence="1 2">
    <name type="scientific">Quercus suber</name>
    <name type="common">Cork oak</name>
    <dbReference type="NCBI Taxonomy" id="58331"/>
    <lineage>
        <taxon>Eukaryota</taxon>
        <taxon>Viridiplantae</taxon>
        <taxon>Streptophyta</taxon>
        <taxon>Embryophyta</taxon>
        <taxon>Tracheophyta</taxon>
        <taxon>Spermatophyta</taxon>
        <taxon>Magnoliopsida</taxon>
        <taxon>eudicotyledons</taxon>
        <taxon>Gunneridae</taxon>
        <taxon>Pentapetalae</taxon>
        <taxon>rosids</taxon>
        <taxon>fabids</taxon>
        <taxon>Fagales</taxon>
        <taxon>Fagaceae</taxon>
        <taxon>Quercus</taxon>
    </lineage>
</organism>
<dbReference type="Proteomes" id="UP000237347">
    <property type="component" value="Unassembled WGS sequence"/>
</dbReference>
<gene>
    <name evidence="1" type="ORF">CFP56_039094</name>
</gene>
<dbReference type="EMBL" id="PKMF04000076">
    <property type="protein sequence ID" value="KAK7852386.1"/>
    <property type="molecule type" value="Genomic_DNA"/>
</dbReference>
<accession>A0AAW0LNC2</accession>
<dbReference type="AlphaFoldDB" id="A0AAW0LNC2"/>
<protein>
    <submittedName>
        <fullName evidence="1">Uncharacterized protein</fullName>
    </submittedName>
</protein>
<proteinExistence type="predicted"/>
<evidence type="ECO:0000313" key="1">
    <source>
        <dbReference type="EMBL" id="KAK7852386.1"/>
    </source>
</evidence>
<name>A0AAW0LNC2_QUESU</name>
<comment type="caution">
    <text evidence="1">The sequence shown here is derived from an EMBL/GenBank/DDBJ whole genome shotgun (WGS) entry which is preliminary data.</text>
</comment>
<keyword evidence="2" id="KW-1185">Reference proteome</keyword>
<sequence length="170" mass="18629">MDADLTSCKHVSTGKQVKPCSSLCLQEIAYDFNVGKCSGQECSNPVNGRPKRIGTKIKSGMLTIQGPPASGFDGDTIKKPTSKEKNLLIVGENGLKKGTWKRAQIKPRSDGRLLLQWAMQYLEEYRTAVDLIPIAQVSVQHVQRWIPPPVPGFKFNVDGAAFAELNFVGV</sequence>